<dbReference type="RefSeq" id="WP_132242479.1">
    <property type="nucleotide sequence ID" value="NZ_SLZU01000002.1"/>
</dbReference>
<sequence>MLEKTLPFTAGAPTTNYAVKQKPESSGPDFNSYLSTGSSAERDSEQTEEADADSRDDQRTGTATEAAAPPTKDHTEDKNAGSDEAEPTFDERDPSGADGTTADAAGAVSTVETAEEQRPDEATFANLAQFSDDKGGLDGAETRAPGQSVNEAQRQMGVAAPQGALSGQSGPQTAEAHRAASAQTAEIAKRAEGRDAAEDTAQSQSEEGEAVRAASVQNANRYLATTAPQAAANALAAAYSLSQKDAEGSGDSDALLKVDNELATQGFSGSGQYSAYAQELGQKAPTQATYRPEAVMRQVAEAVQRNGDGRVEIRLNPDELGRVHIQMTTTDSGIAMTVNAERPETTELLRRHIEMLAREFEGMGFENIEFQFGSDSDSNQNASPSQGAASLDAIAAAAPEDRVGHSPIYAPTGLDIRI</sequence>
<feature type="compositionally biased region" description="Low complexity" evidence="1">
    <location>
        <begin position="96"/>
        <end position="111"/>
    </location>
</feature>
<feature type="compositionally biased region" description="Basic and acidic residues" evidence="1">
    <location>
        <begin position="187"/>
        <end position="197"/>
    </location>
</feature>
<feature type="compositionally biased region" description="Low complexity" evidence="1">
    <location>
        <begin position="60"/>
        <end position="70"/>
    </location>
</feature>
<keyword evidence="3" id="KW-0966">Cell projection</keyword>
<accession>A0A4R3JJS3</accession>
<keyword evidence="4" id="KW-1185">Reference proteome</keyword>
<dbReference type="OrthoDB" id="7203912at2"/>
<feature type="compositionally biased region" description="Basic and acidic residues" evidence="1">
    <location>
        <begin position="71"/>
        <end position="81"/>
    </location>
</feature>
<reference evidence="3 4" key="1">
    <citation type="submission" date="2019-03" db="EMBL/GenBank/DDBJ databases">
        <title>Genomic Encyclopedia of Type Strains, Phase IV (KMG-IV): sequencing the most valuable type-strain genomes for metagenomic binning, comparative biology and taxonomic classification.</title>
        <authorList>
            <person name="Goeker M."/>
        </authorList>
    </citation>
    <scope>NUCLEOTIDE SEQUENCE [LARGE SCALE GENOMIC DNA]</scope>
    <source>
        <strain evidence="3 4">DSM 104836</strain>
    </source>
</reference>
<evidence type="ECO:0000256" key="1">
    <source>
        <dbReference type="SAM" id="MobiDB-lite"/>
    </source>
</evidence>
<evidence type="ECO:0000313" key="4">
    <source>
        <dbReference type="Proteomes" id="UP000295696"/>
    </source>
</evidence>
<dbReference type="AlphaFoldDB" id="A0A4R3JJS3"/>
<proteinExistence type="predicted"/>
<evidence type="ECO:0000259" key="2">
    <source>
        <dbReference type="Pfam" id="PF02120"/>
    </source>
</evidence>
<feature type="compositionally biased region" description="Polar residues" evidence="1">
    <location>
        <begin position="28"/>
        <end position="39"/>
    </location>
</feature>
<feature type="region of interest" description="Disordered" evidence="1">
    <location>
        <begin position="1"/>
        <end position="213"/>
    </location>
</feature>
<keyword evidence="3" id="KW-0969">Cilium</keyword>
<keyword evidence="3" id="KW-0282">Flagellum</keyword>
<evidence type="ECO:0000313" key="3">
    <source>
        <dbReference type="EMBL" id="TCS66419.1"/>
    </source>
</evidence>
<protein>
    <submittedName>
        <fullName evidence="3">Flagellar hook-length control protein FliK</fullName>
    </submittedName>
</protein>
<comment type="caution">
    <text evidence="3">The sequence shown here is derived from an EMBL/GenBank/DDBJ whole genome shotgun (WGS) entry which is preliminary data.</text>
</comment>
<dbReference type="Gene3D" id="3.30.750.140">
    <property type="match status" value="1"/>
</dbReference>
<dbReference type="Proteomes" id="UP000295696">
    <property type="component" value="Unassembled WGS sequence"/>
</dbReference>
<gene>
    <name evidence="3" type="ORF">EDD52_102236</name>
</gene>
<dbReference type="InterPro" id="IPR021136">
    <property type="entry name" value="Flagellar_hook_control-like_C"/>
</dbReference>
<organism evidence="3 4">
    <name type="scientific">Primorskyibacter sedentarius</name>
    <dbReference type="NCBI Taxonomy" id="745311"/>
    <lineage>
        <taxon>Bacteria</taxon>
        <taxon>Pseudomonadati</taxon>
        <taxon>Pseudomonadota</taxon>
        <taxon>Alphaproteobacteria</taxon>
        <taxon>Rhodobacterales</taxon>
        <taxon>Roseobacteraceae</taxon>
        <taxon>Primorskyibacter</taxon>
    </lineage>
</organism>
<dbReference type="EMBL" id="SLZU01000002">
    <property type="protein sequence ID" value="TCS66419.1"/>
    <property type="molecule type" value="Genomic_DNA"/>
</dbReference>
<dbReference type="Pfam" id="PF02120">
    <property type="entry name" value="Flg_hook"/>
    <property type="match status" value="1"/>
</dbReference>
<feature type="domain" description="Flagellar hook-length control protein-like C-terminal" evidence="2">
    <location>
        <begin position="304"/>
        <end position="380"/>
    </location>
</feature>
<dbReference type="InterPro" id="IPR038610">
    <property type="entry name" value="FliK-like_C_sf"/>
</dbReference>
<dbReference type="CDD" id="cd17470">
    <property type="entry name" value="T3SS_Flik_C"/>
    <property type="match status" value="1"/>
</dbReference>
<name>A0A4R3JJS3_9RHOB</name>